<evidence type="ECO:0000256" key="1">
    <source>
        <dbReference type="ARBA" id="ARBA00022801"/>
    </source>
</evidence>
<dbReference type="Pfam" id="PF00271">
    <property type="entry name" value="Helicase_C"/>
    <property type="match status" value="1"/>
</dbReference>
<reference evidence="4 6" key="1">
    <citation type="submission" date="2022-10" db="EMBL/GenBank/DDBJ databases">
        <title>The complete genomes of actinobacterial strains from the NBC collection.</title>
        <authorList>
            <person name="Joergensen T.S."/>
            <person name="Alvarez Arevalo M."/>
            <person name="Sterndorff E.B."/>
            <person name="Faurdal D."/>
            <person name="Vuksanovic O."/>
            <person name="Mourched A.-S."/>
            <person name="Charusanti P."/>
            <person name="Shaw S."/>
            <person name="Blin K."/>
            <person name="Weber T."/>
        </authorList>
    </citation>
    <scope>NUCLEOTIDE SEQUENCE [LARGE SCALE GENOMIC DNA]</scope>
    <source>
        <strain evidence="4 6">NBC_00206</strain>
    </source>
</reference>
<evidence type="ECO:0000313" key="5">
    <source>
        <dbReference type="EMBL" id="WTO87430.1"/>
    </source>
</evidence>
<evidence type="ECO:0000313" key="4">
    <source>
        <dbReference type="EMBL" id="WTO80899.1"/>
    </source>
</evidence>
<dbReference type="PANTHER" id="PTHR47396">
    <property type="entry name" value="TYPE I RESTRICTION ENZYME ECOKI R PROTEIN"/>
    <property type="match status" value="1"/>
</dbReference>
<proteinExistence type="predicted"/>
<dbReference type="SMART" id="SM00487">
    <property type="entry name" value="DEXDc"/>
    <property type="match status" value="1"/>
</dbReference>
<gene>
    <name evidence="4" type="ORF">OHU27_00005</name>
    <name evidence="5" type="ORF">OHU27_35370</name>
</gene>
<evidence type="ECO:0000259" key="2">
    <source>
        <dbReference type="PROSITE" id="PS51192"/>
    </source>
</evidence>
<evidence type="ECO:0000313" key="6">
    <source>
        <dbReference type="Proteomes" id="UP001622690"/>
    </source>
</evidence>
<dbReference type="InterPro" id="IPR027417">
    <property type="entry name" value="P-loop_NTPase"/>
</dbReference>
<dbReference type="Proteomes" id="UP001622690">
    <property type="component" value="Chromosome"/>
</dbReference>
<accession>A0ABZ1IR31</accession>
<dbReference type="InterPro" id="IPR005114">
    <property type="entry name" value="Helicase_assoc"/>
</dbReference>
<dbReference type="SMART" id="SM00490">
    <property type="entry name" value="HELICc"/>
    <property type="match status" value="1"/>
</dbReference>
<name>A0ABZ1IR31_9ACTN</name>
<sequence length="831" mass="90288">MELRPHQAEAVDNVVRILGTPAGGHMPPEGLRTQVIAATGSGKSLIGAESARRLSARRVLVVVPTLDLLTQMAGAWRRAGRTGAMIGVCSLRAAESQGLPCTTDPDELVAWMEGLETVTVFATYASVGLRILQRAHAAGLGVWSLMVVDEAHRTSGDGQKPWAAVHDQAQLPAERRLYMTATPRVWEAEGEWSRLVASMEDGSPVFGPVAYRLSLSEAIGRGIVAPYQVLCLDIRDPELYAALTTEATGSDVVRGARLAAVQSGLMRAAAEERFRRVLSFHSRVSEAEAMAAAVPVTAGRLAEDDPDTYPPADRVWADWLYGDHSPGHRRRVLDEFASDFLGGPGFESRDVRTELRVLSAVRVLGEGVDTAECDAVLFADARGSMVDIVQMVGRALRLDPGRGKLATLIVPAFLGPDEDPDELLTSDAYGSLSKVLGALRAHDAETIEALADPRVRSGSWRPEEVDGDGLVQDAEREDSQEQDLVPPVGAAAAGVLRFTEERDPAVLTQFVRLRVIDPEGAYWRRGIEAARRWLRETGASELRVPYTYVTPEDWGAGIGGHPLGVWVADQRRYYADGVLEASRVAELEDLGMVWSVHASAWDAGLEVARSYADMHGHFLPPVSAVWGGGGFPIGVWAKNQRAAAKKSRENAVRRANGETGVSSAGELSPARMDALDEIDPGWCPAWEIGWQRCYRLTLAHVKAGGAVPAGPGEVVVQGEDLGTWIAGQRAGWDRLVPAQQWLLESLGIDPDEGGQAGRPVRRSQDELWDRNMAAARQFYAREGHLRVPRQHREEVDGEQLGLGSFVSNARRRADKLSPERRQALNALGMRW</sequence>
<dbReference type="PROSITE" id="PS51194">
    <property type="entry name" value="HELICASE_CTER"/>
    <property type="match status" value="1"/>
</dbReference>
<dbReference type="PROSITE" id="PS00690">
    <property type="entry name" value="DEAH_ATP_HELICASE"/>
    <property type="match status" value="1"/>
</dbReference>
<dbReference type="Gene3D" id="3.40.50.300">
    <property type="entry name" value="P-loop containing nucleotide triphosphate hydrolases"/>
    <property type="match status" value="2"/>
</dbReference>
<protein>
    <submittedName>
        <fullName evidence="4">Helicase associated domain protein</fullName>
    </submittedName>
</protein>
<dbReference type="InterPro" id="IPR002464">
    <property type="entry name" value="DNA/RNA_helicase_DEAH_CS"/>
</dbReference>
<evidence type="ECO:0000259" key="3">
    <source>
        <dbReference type="PROSITE" id="PS51194"/>
    </source>
</evidence>
<dbReference type="EMBL" id="CP108125">
    <property type="protein sequence ID" value="WTO87430.1"/>
    <property type="molecule type" value="Genomic_DNA"/>
</dbReference>
<dbReference type="Pfam" id="PF03457">
    <property type="entry name" value="HA"/>
    <property type="match status" value="3"/>
</dbReference>
<organism evidence="4 6">
    <name type="scientific">Streptomyces nigra</name>
    <dbReference type="NCBI Taxonomy" id="1827580"/>
    <lineage>
        <taxon>Bacteria</taxon>
        <taxon>Bacillati</taxon>
        <taxon>Actinomycetota</taxon>
        <taxon>Actinomycetes</taxon>
        <taxon>Kitasatosporales</taxon>
        <taxon>Streptomycetaceae</taxon>
        <taxon>Streptomyces</taxon>
    </lineage>
</organism>
<feature type="domain" description="Helicase ATP-binding" evidence="2">
    <location>
        <begin position="24"/>
        <end position="201"/>
    </location>
</feature>
<dbReference type="Gene3D" id="6.10.140.530">
    <property type="match status" value="3"/>
</dbReference>
<dbReference type="Pfam" id="PF04851">
    <property type="entry name" value="ResIII"/>
    <property type="match status" value="1"/>
</dbReference>
<dbReference type="CDD" id="cd18785">
    <property type="entry name" value="SF2_C"/>
    <property type="match status" value="1"/>
</dbReference>
<dbReference type="RefSeq" id="WP_406255844.1">
    <property type="nucleotide sequence ID" value="NZ_CP108125.1"/>
</dbReference>
<keyword evidence="1" id="KW-0378">Hydrolase</keyword>
<dbReference type="InterPro" id="IPR050742">
    <property type="entry name" value="Helicase_Restrict-Modif_Enz"/>
</dbReference>
<dbReference type="PROSITE" id="PS51192">
    <property type="entry name" value="HELICASE_ATP_BIND_1"/>
    <property type="match status" value="1"/>
</dbReference>
<dbReference type="InterPro" id="IPR006935">
    <property type="entry name" value="Helicase/UvrB_N"/>
</dbReference>
<dbReference type="InterPro" id="IPR014001">
    <property type="entry name" value="Helicase_ATP-bd"/>
</dbReference>
<dbReference type="PANTHER" id="PTHR47396:SF1">
    <property type="entry name" value="ATP-DEPENDENT HELICASE IRC3-RELATED"/>
    <property type="match status" value="1"/>
</dbReference>
<feature type="domain" description="Helicase C-terminal" evidence="3">
    <location>
        <begin position="260"/>
        <end position="454"/>
    </location>
</feature>
<keyword evidence="6" id="KW-1185">Reference proteome</keyword>
<dbReference type="InterPro" id="IPR001650">
    <property type="entry name" value="Helicase_C-like"/>
</dbReference>
<dbReference type="EMBL" id="CP108125">
    <property type="protein sequence ID" value="WTO80899.1"/>
    <property type="molecule type" value="Genomic_DNA"/>
</dbReference>
<dbReference type="SUPFAM" id="SSF52540">
    <property type="entry name" value="P-loop containing nucleoside triphosphate hydrolases"/>
    <property type="match status" value="1"/>
</dbReference>